<sequence length="194" mass="21378">MTEKEKMLAGQLYNTLDPTLIAQYHKARKLIKAYNILDSENMDERKTILSNLLGNMGKNVWIEAPFYCDYGENIHIGEETFVNMNCTFLDDNLIKIGKNGLIAPGVHIYTAIHPLKASDRIKNPSERNDGEPIYRTASKPVTIGDNVWIGGNVCIMPGVSIGDNVTIGAGSVVTKNIPSDVLAFGNPCKVIRNI</sequence>
<dbReference type="Gene3D" id="2.160.10.10">
    <property type="entry name" value="Hexapeptide repeat proteins"/>
    <property type="match status" value="1"/>
</dbReference>
<dbReference type="SUPFAM" id="SSF51161">
    <property type="entry name" value="Trimeric LpxA-like enzymes"/>
    <property type="match status" value="1"/>
</dbReference>
<dbReference type="EMBL" id="BMIU01000006">
    <property type="protein sequence ID" value="GGF28255.1"/>
    <property type="molecule type" value="Genomic_DNA"/>
</dbReference>
<protein>
    <recommendedName>
        <fullName evidence="5">Acetyltransferase</fullName>
        <ecNumber evidence="5">2.3.1.-</ecNumber>
    </recommendedName>
</protein>
<evidence type="ECO:0000259" key="6">
    <source>
        <dbReference type="SMART" id="SM01266"/>
    </source>
</evidence>
<keyword evidence="2 5" id="KW-0808">Transferase</keyword>
<dbReference type="PROSITE" id="PS00101">
    <property type="entry name" value="HEXAPEP_TRANSFERASES"/>
    <property type="match status" value="1"/>
</dbReference>
<evidence type="ECO:0000256" key="4">
    <source>
        <dbReference type="ARBA" id="ARBA00023315"/>
    </source>
</evidence>
<comment type="caution">
    <text evidence="7">The sequence shown here is derived from an EMBL/GenBank/DDBJ whole genome shotgun (WGS) entry which is preliminary data.</text>
</comment>
<dbReference type="PANTHER" id="PTHR43017">
    <property type="entry name" value="GALACTOSIDE O-ACETYLTRANSFERASE"/>
    <property type="match status" value="1"/>
</dbReference>
<dbReference type="Pfam" id="PF12464">
    <property type="entry name" value="Mac"/>
    <property type="match status" value="1"/>
</dbReference>
<evidence type="ECO:0000256" key="2">
    <source>
        <dbReference type="ARBA" id="ARBA00022679"/>
    </source>
</evidence>
<dbReference type="CDD" id="cd03357">
    <property type="entry name" value="LbH_MAT_GAT"/>
    <property type="match status" value="1"/>
</dbReference>
<evidence type="ECO:0000256" key="1">
    <source>
        <dbReference type="ARBA" id="ARBA00007274"/>
    </source>
</evidence>
<evidence type="ECO:0000256" key="5">
    <source>
        <dbReference type="RuleBase" id="RU367021"/>
    </source>
</evidence>
<keyword evidence="8" id="KW-1185">Reference proteome</keyword>
<name>A0ABQ1UVP0_9BACT</name>
<dbReference type="Proteomes" id="UP000647339">
    <property type="component" value="Unassembled WGS sequence"/>
</dbReference>
<comment type="similarity">
    <text evidence="1 5">Belongs to the transferase hexapeptide repeat family.</text>
</comment>
<dbReference type="EC" id="2.3.1.-" evidence="5"/>
<gene>
    <name evidence="7" type="ORF">GCM10011339_15570</name>
</gene>
<evidence type="ECO:0000313" key="8">
    <source>
        <dbReference type="Proteomes" id="UP000647339"/>
    </source>
</evidence>
<keyword evidence="3" id="KW-0677">Repeat</keyword>
<dbReference type="PANTHER" id="PTHR43017:SF1">
    <property type="entry name" value="ACETYLTRANSFERASE YJL218W-RELATED"/>
    <property type="match status" value="1"/>
</dbReference>
<dbReference type="InterPro" id="IPR001451">
    <property type="entry name" value="Hexapep"/>
</dbReference>
<dbReference type="InterPro" id="IPR039369">
    <property type="entry name" value="LacA-like"/>
</dbReference>
<feature type="domain" description="Maltose/galactoside acetyltransferase" evidence="6">
    <location>
        <begin position="4"/>
        <end position="58"/>
    </location>
</feature>
<dbReference type="InterPro" id="IPR011004">
    <property type="entry name" value="Trimer_LpxA-like_sf"/>
</dbReference>
<organism evidence="7 8">
    <name type="scientific">Echinicola rosea</name>
    <dbReference type="NCBI Taxonomy" id="1807691"/>
    <lineage>
        <taxon>Bacteria</taxon>
        <taxon>Pseudomonadati</taxon>
        <taxon>Bacteroidota</taxon>
        <taxon>Cytophagia</taxon>
        <taxon>Cytophagales</taxon>
        <taxon>Cyclobacteriaceae</taxon>
        <taxon>Echinicola</taxon>
    </lineage>
</organism>
<dbReference type="InterPro" id="IPR018357">
    <property type="entry name" value="Hexapep_transf_CS"/>
</dbReference>
<proteinExistence type="inferred from homology"/>
<accession>A0ABQ1UVP0</accession>
<dbReference type="SMART" id="SM01266">
    <property type="entry name" value="Mac"/>
    <property type="match status" value="1"/>
</dbReference>
<dbReference type="Pfam" id="PF00132">
    <property type="entry name" value="Hexapep"/>
    <property type="match status" value="1"/>
</dbReference>
<evidence type="ECO:0000256" key="3">
    <source>
        <dbReference type="ARBA" id="ARBA00022737"/>
    </source>
</evidence>
<keyword evidence="4 5" id="KW-0012">Acyltransferase</keyword>
<evidence type="ECO:0000313" key="7">
    <source>
        <dbReference type="EMBL" id="GGF28255.1"/>
    </source>
</evidence>
<dbReference type="InterPro" id="IPR024688">
    <property type="entry name" value="Mac_dom"/>
</dbReference>
<reference evidence="8" key="1">
    <citation type="journal article" date="2019" name="Int. J. Syst. Evol. Microbiol.">
        <title>The Global Catalogue of Microorganisms (GCM) 10K type strain sequencing project: providing services to taxonomists for standard genome sequencing and annotation.</title>
        <authorList>
            <consortium name="The Broad Institute Genomics Platform"/>
            <consortium name="The Broad Institute Genome Sequencing Center for Infectious Disease"/>
            <person name="Wu L."/>
            <person name="Ma J."/>
        </authorList>
    </citation>
    <scope>NUCLEOTIDE SEQUENCE [LARGE SCALE GENOMIC DNA]</scope>
    <source>
        <strain evidence="8">CGMCC 1.15407</strain>
    </source>
</reference>